<dbReference type="STRING" id="1224947.SAMN05216480_11318"/>
<proteinExistence type="predicted"/>
<dbReference type="OrthoDB" id="1411114at2"/>
<feature type="signal peptide" evidence="1">
    <location>
        <begin position="1"/>
        <end position="19"/>
    </location>
</feature>
<dbReference type="Proteomes" id="UP000199138">
    <property type="component" value="Unassembled WGS sequence"/>
</dbReference>
<gene>
    <name evidence="2" type="ORF">SAMN05216480_11318</name>
</gene>
<evidence type="ECO:0000256" key="1">
    <source>
        <dbReference type="SAM" id="SignalP"/>
    </source>
</evidence>
<dbReference type="RefSeq" id="WP_093025949.1">
    <property type="nucleotide sequence ID" value="NZ_FPBK01000013.1"/>
</dbReference>
<dbReference type="EMBL" id="FPBK01000013">
    <property type="protein sequence ID" value="SFU68297.1"/>
    <property type="molecule type" value="Genomic_DNA"/>
</dbReference>
<organism evidence="2 3">
    <name type="scientific">Pustulibacterium marinum</name>
    <dbReference type="NCBI Taxonomy" id="1224947"/>
    <lineage>
        <taxon>Bacteria</taxon>
        <taxon>Pseudomonadati</taxon>
        <taxon>Bacteroidota</taxon>
        <taxon>Flavobacteriia</taxon>
        <taxon>Flavobacteriales</taxon>
        <taxon>Flavobacteriaceae</taxon>
        <taxon>Pustulibacterium</taxon>
    </lineage>
</organism>
<name>A0A1I7I5T8_9FLAO</name>
<accession>A0A1I7I5T8</accession>
<dbReference type="AlphaFoldDB" id="A0A1I7I5T8"/>
<sequence>MKKLVVLVVFLFVSLVTFAQETTQVINGESITLQEEVSGEISLYYTKNNGEYRYFVAKNGSFYELKNTKDASGDYQYEYRTTLASLTSDASVSATKTSLMLGSLTDFVVAYNQQKDTSYTYENKHFKLGVNLGVLGGVGNNVYTTNVNNTMVPQVLVEAEFFDALKPMSRHSAFAHLKQTFSAEDYDYSSTQFSLNYRFKLVRNENLKLYAQTKLVTITSASATYTTTDTEGDIVSYTEKGTNFDAPVMFGIGADFKIANNTYISFQYNDFVALNNDSNGEFPVDLNLGVKFTL</sequence>
<evidence type="ECO:0000313" key="3">
    <source>
        <dbReference type="Proteomes" id="UP000199138"/>
    </source>
</evidence>
<reference evidence="2 3" key="1">
    <citation type="submission" date="2016-10" db="EMBL/GenBank/DDBJ databases">
        <authorList>
            <person name="de Groot N.N."/>
        </authorList>
    </citation>
    <scope>NUCLEOTIDE SEQUENCE [LARGE SCALE GENOMIC DNA]</scope>
    <source>
        <strain evidence="2 3">CGMCC 1.12333</strain>
    </source>
</reference>
<keyword evidence="1" id="KW-0732">Signal</keyword>
<evidence type="ECO:0000313" key="2">
    <source>
        <dbReference type="EMBL" id="SFU68297.1"/>
    </source>
</evidence>
<evidence type="ECO:0008006" key="4">
    <source>
        <dbReference type="Google" id="ProtNLM"/>
    </source>
</evidence>
<protein>
    <recommendedName>
        <fullName evidence="4">Outer membrane protein beta-barrel domain-containing protein</fullName>
    </recommendedName>
</protein>
<feature type="chain" id="PRO_5011700013" description="Outer membrane protein beta-barrel domain-containing protein" evidence="1">
    <location>
        <begin position="20"/>
        <end position="294"/>
    </location>
</feature>
<keyword evidence="3" id="KW-1185">Reference proteome</keyword>